<name>A0A328WQP9_9FLAO</name>
<sequence length="179" mass="21210">MKTTFLFIGFLFFPIFGFAQDAGFSKKSMKASFSLETLQAYQESSFSKVNDFYEYAQLLTNPSISNELKKEIKTAVHSLFKENAVSVINFLSSEKEKITLNKFLTLLEKEKNSRFKIRKANEKVQFFNDYWINHYYLEIERSKQITIIEIKQRVYFSENLKTFGENQREVWSVYLGEME</sequence>
<organism evidence="1 2">
    <name type="scientific">Flavobacterium lacus</name>
    <dbReference type="NCBI Taxonomy" id="1353778"/>
    <lineage>
        <taxon>Bacteria</taxon>
        <taxon>Pseudomonadati</taxon>
        <taxon>Bacteroidota</taxon>
        <taxon>Flavobacteriia</taxon>
        <taxon>Flavobacteriales</taxon>
        <taxon>Flavobacteriaceae</taxon>
        <taxon>Flavobacterium</taxon>
    </lineage>
</organism>
<evidence type="ECO:0000313" key="1">
    <source>
        <dbReference type="EMBL" id="RAR48453.1"/>
    </source>
</evidence>
<dbReference type="AlphaFoldDB" id="A0A328WQP9"/>
<evidence type="ECO:0000313" key="2">
    <source>
        <dbReference type="Proteomes" id="UP000249518"/>
    </source>
</evidence>
<accession>A0A328WQP9</accession>
<keyword evidence="2" id="KW-1185">Reference proteome</keyword>
<dbReference type="OrthoDB" id="1356195at2"/>
<protein>
    <submittedName>
        <fullName evidence="1">Uncharacterized protein</fullName>
    </submittedName>
</protein>
<gene>
    <name evidence="1" type="ORF">B0I10_10561</name>
</gene>
<reference evidence="1 2" key="1">
    <citation type="submission" date="2018-06" db="EMBL/GenBank/DDBJ databases">
        <title>Genomic Encyclopedia of Type Strains, Phase III (KMG-III): the genomes of soil and plant-associated and newly described type strains.</title>
        <authorList>
            <person name="Whitman W."/>
        </authorList>
    </citation>
    <scope>NUCLEOTIDE SEQUENCE [LARGE SCALE GENOMIC DNA]</scope>
    <source>
        <strain evidence="1 2">CGMCC 1.12504</strain>
    </source>
</reference>
<dbReference type="EMBL" id="QLSV01000005">
    <property type="protein sequence ID" value="RAR48453.1"/>
    <property type="molecule type" value="Genomic_DNA"/>
</dbReference>
<comment type="caution">
    <text evidence="1">The sequence shown here is derived from an EMBL/GenBank/DDBJ whole genome shotgun (WGS) entry which is preliminary data.</text>
</comment>
<proteinExistence type="predicted"/>
<dbReference type="RefSeq" id="WP_112085647.1">
    <property type="nucleotide sequence ID" value="NZ_QLSV01000005.1"/>
</dbReference>
<dbReference type="Proteomes" id="UP000249518">
    <property type="component" value="Unassembled WGS sequence"/>
</dbReference>